<feature type="domain" description="Ribosome maturation protein SDO1/SBDS N-terminal" evidence="1">
    <location>
        <begin position="13"/>
        <end position="103"/>
    </location>
</feature>
<accession>A0ABP1CXS9</accession>
<dbReference type="Proteomes" id="UP001497453">
    <property type="component" value="Chromosome 2"/>
</dbReference>
<reference evidence="3" key="1">
    <citation type="submission" date="2024-04" db="EMBL/GenBank/DDBJ databases">
        <authorList>
            <person name="Shaw F."/>
            <person name="Minotto A."/>
        </authorList>
    </citation>
    <scope>NUCLEOTIDE SEQUENCE [LARGE SCALE GENOMIC DNA]</scope>
</reference>
<dbReference type="InterPro" id="IPR019783">
    <property type="entry name" value="SDO1/SBDS_N"/>
</dbReference>
<evidence type="ECO:0000259" key="1">
    <source>
        <dbReference type="Pfam" id="PF01172"/>
    </source>
</evidence>
<dbReference type="SUPFAM" id="SSF89895">
    <property type="entry name" value="FYSH domain"/>
    <property type="match status" value="1"/>
</dbReference>
<keyword evidence="3" id="KW-1185">Reference proteome</keyword>
<organism evidence="2 3">
    <name type="scientific">Somion occarium</name>
    <dbReference type="NCBI Taxonomy" id="3059160"/>
    <lineage>
        <taxon>Eukaryota</taxon>
        <taxon>Fungi</taxon>
        <taxon>Dikarya</taxon>
        <taxon>Basidiomycota</taxon>
        <taxon>Agaricomycotina</taxon>
        <taxon>Agaricomycetes</taxon>
        <taxon>Polyporales</taxon>
        <taxon>Cerrenaceae</taxon>
        <taxon>Somion</taxon>
    </lineage>
</organism>
<dbReference type="Gene3D" id="3.30.1250.10">
    <property type="entry name" value="Ribosome maturation protein SBDS, N-terminal domain"/>
    <property type="match status" value="1"/>
</dbReference>
<evidence type="ECO:0000313" key="2">
    <source>
        <dbReference type="EMBL" id="CAL1700455.1"/>
    </source>
</evidence>
<name>A0ABP1CXS9_9APHY</name>
<gene>
    <name evidence="2" type="ORF">GFSPODELE1_LOCUS3156</name>
</gene>
<dbReference type="InterPro" id="IPR036786">
    <property type="entry name" value="Ribosome_mat_SBDS_N_sf"/>
</dbReference>
<dbReference type="Pfam" id="PF01172">
    <property type="entry name" value="SBDS_N"/>
    <property type="match status" value="1"/>
</dbReference>
<dbReference type="EMBL" id="OZ037945">
    <property type="protein sequence ID" value="CAL1700455.1"/>
    <property type="molecule type" value="Genomic_DNA"/>
</dbReference>
<proteinExistence type="predicted"/>
<protein>
    <recommendedName>
        <fullName evidence="1">Ribosome maturation protein SDO1/SBDS N-terminal domain-containing protein</fullName>
    </recommendedName>
</protein>
<sequence>MPATRNTGAQIGKVVYKPEPKSTDEFVVIVHPSEYKKWKEGDRYHSQRFSTVCLSFEIFHSTQGAQGILGRPSHQQLENEFGTHKDLDVALQILEKGKLEASSGIDTSTIGTNLSKGSFSLDTRGARNMTGTSS</sequence>
<evidence type="ECO:0000313" key="3">
    <source>
        <dbReference type="Proteomes" id="UP001497453"/>
    </source>
</evidence>